<name>X0SBX0_9ZZZZ</name>
<comment type="caution">
    <text evidence="1">The sequence shown here is derived from an EMBL/GenBank/DDBJ whole genome shotgun (WGS) entry which is preliminary data.</text>
</comment>
<organism evidence="1">
    <name type="scientific">marine sediment metagenome</name>
    <dbReference type="NCBI Taxonomy" id="412755"/>
    <lineage>
        <taxon>unclassified sequences</taxon>
        <taxon>metagenomes</taxon>
        <taxon>ecological metagenomes</taxon>
    </lineage>
</organism>
<protein>
    <recommendedName>
        <fullName evidence="2">MFS transporter</fullName>
    </recommendedName>
</protein>
<gene>
    <name evidence="1" type="ORF">S01H1_08708</name>
</gene>
<proteinExistence type="predicted"/>
<accession>X0SBX0</accession>
<reference evidence="1" key="1">
    <citation type="journal article" date="2014" name="Front. Microbiol.">
        <title>High frequency of phylogenetically diverse reductive dehalogenase-homologous genes in deep subseafloor sedimentary metagenomes.</title>
        <authorList>
            <person name="Kawai M."/>
            <person name="Futagami T."/>
            <person name="Toyoda A."/>
            <person name="Takaki Y."/>
            <person name="Nishi S."/>
            <person name="Hori S."/>
            <person name="Arai W."/>
            <person name="Tsubouchi T."/>
            <person name="Morono Y."/>
            <person name="Uchiyama I."/>
            <person name="Ito T."/>
            <person name="Fujiyama A."/>
            <person name="Inagaki F."/>
            <person name="Takami H."/>
        </authorList>
    </citation>
    <scope>NUCLEOTIDE SEQUENCE</scope>
    <source>
        <strain evidence="1">Expedition CK06-06</strain>
    </source>
</reference>
<sequence length="62" mass="6919">MKRFLPRFPPMTRHERGVLVATCLASLGSFYTITVPAFAMPQIQRGLAIPEDEVGSLFALLR</sequence>
<dbReference type="AlphaFoldDB" id="X0SBX0"/>
<feature type="non-terminal residue" evidence="1">
    <location>
        <position position="62"/>
    </location>
</feature>
<evidence type="ECO:0000313" key="1">
    <source>
        <dbReference type="EMBL" id="GAF78499.1"/>
    </source>
</evidence>
<evidence type="ECO:0008006" key="2">
    <source>
        <dbReference type="Google" id="ProtNLM"/>
    </source>
</evidence>
<dbReference type="EMBL" id="BARS01004456">
    <property type="protein sequence ID" value="GAF78499.1"/>
    <property type="molecule type" value="Genomic_DNA"/>
</dbReference>